<dbReference type="PANTHER" id="PTHR21366:SF14">
    <property type="entry name" value="GLYOXALASE DOMAIN-CONTAINING PROTEIN 5"/>
    <property type="match status" value="1"/>
</dbReference>
<dbReference type="InterPro" id="IPR050383">
    <property type="entry name" value="GlyoxalaseI/FosfomycinResist"/>
</dbReference>
<keyword evidence="3" id="KW-1185">Reference proteome</keyword>
<feature type="domain" description="VOC" evidence="1">
    <location>
        <begin position="5"/>
        <end position="125"/>
    </location>
</feature>
<gene>
    <name evidence="2" type="ORF">GR303_10745</name>
</gene>
<evidence type="ECO:0000259" key="1">
    <source>
        <dbReference type="PROSITE" id="PS51819"/>
    </source>
</evidence>
<dbReference type="EMBL" id="JAAAXJ010000004">
    <property type="protein sequence ID" value="NBJ24829.1"/>
    <property type="molecule type" value="Genomic_DNA"/>
</dbReference>
<dbReference type="Pfam" id="PF00903">
    <property type="entry name" value="Glyoxalase"/>
    <property type="match status" value="1"/>
</dbReference>
<reference evidence="2 3" key="1">
    <citation type="submission" date="2020-01" db="EMBL/GenBank/DDBJ databases">
        <title>Microvirga sp. nov., an arsenate reduction bacterium isolated from Tibet hotspring sediments.</title>
        <authorList>
            <person name="Yuan C.-G."/>
        </authorList>
    </citation>
    <scope>NUCLEOTIDE SEQUENCE [LARGE SCALE GENOMIC DNA]</scope>
    <source>
        <strain evidence="2 3">SYSU G3D203</strain>
    </source>
</reference>
<dbReference type="RefSeq" id="WP_161721947.1">
    <property type="nucleotide sequence ID" value="NZ_JAAAXI010000003.1"/>
</dbReference>
<comment type="caution">
    <text evidence="2">The sequence shown here is derived from an EMBL/GenBank/DDBJ whole genome shotgun (WGS) entry which is preliminary data.</text>
</comment>
<dbReference type="Proteomes" id="UP000818323">
    <property type="component" value="Unassembled WGS sequence"/>
</dbReference>
<accession>A0ABW9Z2G2</accession>
<dbReference type="InterPro" id="IPR029068">
    <property type="entry name" value="Glyas_Bleomycin-R_OHBP_Dase"/>
</dbReference>
<proteinExistence type="predicted"/>
<dbReference type="SUPFAM" id="SSF54593">
    <property type="entry name" value="Glyoxalase/Bleomycin resistance protein/Dihydroxybiphenyl dioxygenase"/>
    <property type="match status" value="1"/>
</dbReference>
<evidence type="ECO:0000313" key="2">
    <source>
        <dbReference type="EMBL" id="NBJ24829.1"/>
    </source>
</evidence>
<dbReference type="PROSITE" id="PS51819">
    <property type="entry name" value="VOC"/>
    <property type="match status" value="1"/>
</dbReference>
<protein>
    <submittedName>
        <fullName evidence="2">VOC family protein</fullName>
    </submittedName>
</protein>
<dbReference type="InterPro" id="IPR037523">
    <property type="entry name" value="VOC_core"/>
</dbReference>
<organism evidence="2 3">
    <name type="scientific">Microvirga arsenatis</name>
    <dbReference type="NCBI Taxonomy" id="2692265"/>
    <lineage>
        <taxon>Bacteria</taxon>
        <taxon>Pseudomonadati</taxon>
        <taxon>Pseudomonadota</taxon>
        <taxon>Alphaproteobacteria</taxon>
        <taxon>Hyphomicrobiales</taxon>
        <taxon>Methylobacteriaceae</taxon>
        <taxon>Microvirga</taxon>
    </lineage>
</organism>
<dbReference type="InterPro" id="IPR004360">
    <property type="entry name" value="Glyas_Fos-R_dOase_dom"/>
</dbReference>
<name>A0ABW9Z2G2_9HYPH</name>
<dbReference type="CDD" id="cd07253">
    <property type="entry name" value="GLOD5"/>
    <property type="match status" value="1"/>
</dbReference>
<dbReference type="PANTHER" id="PTHR21366">
    <property type="entry name" value="GLYOXALASE FAMILY PROTEIN"/>
    <property type="match status" value="1"/>
</dbReference>
<sequence>MKVRSIDHFVLVVRDAEQTCSFYSRVLGMVPRQMPSGRWALHFGDQKINLQQVGLSVDPLARRPTPGAADFCLLTDVPIADVVRHLEGCGVEIFDGPVERMGAAGPILSVYFYDPDDNMVEISNRLLSPG</sequence>
<dbReference type="Gene3D" id="3.10.180.10">
    <property type="entry name" value="2,3-Dihydroxybiphenyl 1,2-Dioxygenase, domain 1"/>
    <property type="match status" value="1"/>
</dbReference>
<evidence type="ECO:0000313" key="3">
    <source>
        <dbReference type="Proteomes" id="UP000818323"/>
    </source>
</evidence>